<sequence length="328" mass="34347">MRFLLALSSLVTAVFAVGRTSAPAGALTVGSGGKFSTIQAAVHSLSTTSTGSQSIFILPGTYKEQVIIPARKAILKIYGYTQDTSSYTGNQVTIIHGASLKNGAPNNRLTGTVVNDAANTAFYNINIKNSYGAGAQAGALSAYNTNQGYYGVALFGYQDTLLSQIGNHIFAKCYIEGAVDTIYGQQGRAWITASDIRVNGVGAVTASGRLSGSDVSYYVIDKSSIEKTPNSSVPPATVHLGRPWSQWGRVLVQNTVLSSIVNSAGWSVWHQGEPRTSAVTFLEYGNSGPGAAGPRASFAKKAAAPVTIQSILGAGYAGWVDMAYLPKK</sequence>
<accession>A0A1E1JQJ0</accession>
<evidence type="ECO:0000256" key="10">
    <source>
        <dbReference type="SAM" id="SignalP"/>
    </source>
</evidence>
<dbReference type="Proteomes" id="UP000178129">
    <property type="component" value="Unassembled WGS sequence"/>
</dbReference>
<reference evidence="13" key="1">
    <citation type="submission" date="2016-03" db="EMBL/GenBank/DDBJ databases">
        <authorList>
            <person name="Ploux O."/>
        </authorList>
    </citation>
    <scope>NUCLEOTIDE SEQUENCE [LARGE SCALE GENOMIC DNA]</scope>
    <source>
        <strain evidence="13">UK7</strain>
    </source>
</reference>
<dbReference type="InParanoid" id="A0A1E1JQJ0"/>
<dbReference type="AlphaFoldDB" id="A0A1E1JQJ0"/>
<dbReference type="EMBL" id="FJUW01000001">
    <property type="protein sequence ID" value="CZS88126.1"/>
    <property type="molecule type" value="Genomic_DNA"/>
</dbReference>
<comment type="subcellular location">
    <subcellularLocation>
        <location evidence="1">Secreted</location>
    </subcellularLocation>
</comment>
<feature type="domain" description="Pectinesterase catalytic" evidence="11">
    <location>
        <begin position="32"/>
        <end position="292"/>
    </location>
</feature>
<comment type="pathway">
    <text evidence="2">Glycan metabolism; pectin degradation; 2-dehydro-3-deoxy-D-gluconate from pectin: step 1/5.</text>
</comment>
<evidence type="ECO:0000256" key="6">
    <source>
        <dbReference type="ARBA" id="ARBA00022729"/>
    </source>
</evidence>
<dbReference type="STRING" id="914237.A0A1E1JQJ0"/>
<dbReference type="GO" id="GO:0005576">
    <property type="term" value="C:extracellular region"/>
    <property type="evidence" value="ECO:0007669"/>
    <property type="project" value="UniProtKB-SubCell"/>
</dbReference>
<dbReference type="PANTHER" id="PTHR31321">
    <property type="entry name" value="ACYL-COA THIOESTER HYDROLASE YBHC-RELATED"/>
    <property type="match status" value="1"/>
</dbReference>
<dbReference type="GO" id="GO:0030599">
    <property type="term" value="F:pectinesterase activity"/>
    <property type="evidence" value="ECO:0007669"/>
    <property type="project" value="UniProtKB-EC"/>
</dbReference>
<organism evidence="12 13">
    <name type="scientific">Rhynchosporium graminicola</name>
    <dbReference type="NCBI Taxonomy" id="2792576"/>
    <lineage>
        <taxon>Eukaryota</taxon>
        <taxon>Fungi</taxon>
        <taxon>Dikarya</taxon>
        <taxon>Ascomycota</taxon>
        <taxon>Pezizomycotina</taxon>
        <taxon>Leotiomycetes</taxon>
        <taxon>Helotiales</taxon>
        <taxon>Ploettnerulaceae</taxon>
        <taxon>Rhynchosporium</taxon>
    </lineage>
</organism>
<dbReference type="PANTHER" id="PTHR31321:SF127">
    <property type="entry name" value="PECTINESTERASE"/>
    <property type="match status" value="1"/>
</dbReference>
<evidence type="ECO:0000256" key="7">
    <source>
        <dbReference type="ARBA" id="ARBA00022801"/>
    </source>
</evidence>
<dbReference type="SUPFAM" id="SSF51126">
    <property type="entry name" value="Pectin lyase-like"/>
    <property type="match status" value="1"/>
</dbReference>
<evidence type="ECO:0000256" key="8">
    <source>
        <dbReference type="ARBA" id="ARBA00023085"/>
    </source>
</evidence>
<comment type="caution">
    <text evidence="12">The sequence shown here is derived from an EMBL/GenBank/DDBJ whole genome shotgun (WGS) entry which is preliminary data.</text>
</comment>
<evidence type="ECO:0000256" key="5">
    <source>
        <dbReference type="ARBA" id="ARBA00022525"/>
    </source>
</evidence>
<keyword evidence="6 10" id="KW-0732">Signal</keyword>
<evidence type="ECO:0000256" key="9">
    <source>
        <dbReference type="ARBA" id="ARBA00047928"/>
    </source>
</evidence>
<evidence type="ECO:0000259" key="11">
    <source>
        <dbReference type="Pfam" id="PF01095"/>
    </source>
</evidence>
<gene>
    <name evidence="12" type="ORF">RCO7_01092</name>
</gene>
<dbReference type="Gene3D" id="2.160.20.10">
    <property type="entry name" value="Single-stranded right-handed beta-helix, Pectin lyase-like"/>
    <property type="match status" value="1"/>
</dbReference>
<evidence type="ECO:0000313" key="12">
    <source>
        <dbReference type="EMBL" id="CZS88126.1"/>
    </source>
</evidence>
<dbReference type="UniPathway" id="UPA00545">
    <property type="reaction ID" value="UER00823"/>
</dbReference>
<dbReference type="InterPro" id="IPR012334">
    <property type="entry name" value="Pectin_lyas_fold"/>
</dbReference>
<dbReference type="Pfam" id="PF01095">
    <property type="entry name" value="Pectinesterase"/>
    <property type="match status" value="1"/>
</dbReference>
<dbReference type="EC" id="3.1.1.11" evidence="4"/>
<feature type="chain" id="PRO_5011117996" description="pectinesterase" evidence="10">
    <location>
        <begin position="17"/>
        <end position="328"/>
    </location>
</feature>
<keyword evidence="8" id="KW-0063">Aspartyl esterase</keyword>
<comment type="catalytic activity">
    <reaction evidence="9">
        <text>[(1-&gt;4)-alpha-D-galacturonosyl methyl ester](n) + n H2O = [(1-&gt;4)-alpha-D-galacturonosyl](n) + n methanol + n H(+)</text>
        <dbReference type="Rhea" id="RHEA:22380"/>
        <dbReference type="Rhea" id="RHEA-COMP:14570"/>
        <dbReference type="Rhea" id="RHEA-COMP:14573"/>
        <dbReference type="ChEBI" id="CHEBI:15377"/>
        <dbReference type="ChEBI" id="CHEBI:15378"/>
        <dbReference type="ChEBI" id="CHEBI:17790"/>
        <dbReference type="ChEBI" id="CHEBI:140522"/>
        <dbReference type="ChEBI" id="CHEBI:140523"/>
        <dbReference type="EC" id="3.1.1.11"/>
    </reaction>
</comment>
<comment type="similarity">
    <text evidence="3">Belongs to the pectinesterase family.</text>
</comment>
<feature type="signal peptide" evidence="10">
    <location>
        <begin position="1"/>
        <end position="16"/>
    </location>
</feature>
<dbReference type="GO" id="GO:0042545">
    <property type="term" value="P:cell wall modification"/>
    <property type="evidence" value="ECO:0007669"/>
    <property type="project" value="InterPro"/>
</dbReference>
<evidence type="ECO:0000256" key="2">
    <source>
        <dbReference type="ARBA" id="ARBA00005184"/>
    </source>
</evidence>
<proteinExistence type="inferred from homology"/>
<dbReference type="InterPro" id="IPR011050">
    <property type="entry name" value="Pectin_lyase_fold/virulence"/>
</dbReference>
<dbReference type="InterPro" id="IPR000070">
    <property type="entry name" value="Pectinesterase_cat"/>
</dbReference>
<keyword evidence="7" id="KW-0378">Hydrolase</keyword>
<evidence type="ECO:0000313" key="13">
    <source>
        <dbReference type="Proteomes" id="UP000178129"/>
    </source>
</evidence>
<evidence type="ECO:0000256" key="1">
    <source>
        <dbReference type="ARBA" id="ARBA00004613"/>
    </source>
</evidence>
<keyword evidence="13" id="KW-1185">Reference proteome</keyword>
<keyword evidence="5" id="KW-0964">Secreted</keyword>
<evidence type="ECO:0000256" key="3">
    <source>
        <dbReference type="ARBA" id="ARBA00008891"/>
    </source>
</evidence>
<name>A0A1E1JQJ0_9HELO</name>
<protein>
    <recommendedName>
        <fullName evidence="4">pectinesterase</fullName>
        <ecNumber evidence="4">3.1.1.11</ecNumber>
    </recommendedName>
</protein>
<dbReference type="GO" id="GO:0045490">
    <property type="term" value="P:pectin catabolic process"/>
    <property type="evidence" value="ECO:0007669"/>
    <property type="project" value="UniProtKB-UniPathway"/>
</dbReference>
<evidence type="ECO:0000256" key="4">
    <source>
        <dbReference type="ARBA" id="ARBA00013229"/>
    </source>
</evidence>
<dbReference type="FunFam" id="2.160.20.10:FF:000014">
    <property type="entry name" value="Pectinesterase"/>
    <property type="match status" value="1"/>
</dbReference>